<evidence type="ECO:0000256" key="1">
    <source>
        <dbReference type="SAM" id="MobiDB-lite"/>
    </source>
</evidence>
<dbReference type="Pfam" id="PF16783">
    <property type="entry name" value="FANCM-MHF_bd"/>
    <property type="match status" value="1"/>
</dbReference>
<accession>A0A8D0GFM8</accession>
<feature type="compositionally biased region" description="Low complexity" evidence="1">
    <location>
        <begin position="33"/>
        <end position="49"/>
    </location>
</feature>
<evidence type="ECO:0000313" key="4">
    <source>
        <dbReference type="Proteomes" id="UP000694392"/>
    </source>
</evidence>
<evidence type="ECO:0000313" key="3">
    <source>
        <dbReference type="Ensembl" id="ENSSPUP00000005423.1"/>
    </source>
</evidence>
<proteinExistence type="predicted"/>
<keyword evidence="4" id="KW-1185">Reference proteome</keyword>
<dbReference type="Proteomes" id="UP000694392">
    <property type="component" value="Unplaced"/>
</dbReference>
<dbReference type="Ensembl" id="ENSSPUT00000005761.1">
    <property type="protein sequence ID" value="ENSSPUP00000005423.1"/>
    <property type="gene ID" value="ENSSPUG00000004180.1"/>
</dbReference>
<reference evidence="3" key="2">
    <citation type="submission" date="2025-09" db="UniProtKB">
        <authorList>
            <consortium name="Ensembl"/>
        </authorList>
    </citation>
    <scope>IDENTIFICATION</scope>
</reference>
<dbReference type="AlphaFoldDB" id="A0A8D0GFM8"/>
<feature type="region of interest" description="Disordered" evidence="1">
    <location>
        <begin position="30"/>
        <end position="55"/>
    </location>
</feature>
<protein>
    <recommendedName>
        <fullName evidence="2">Fanconi anemia group M protein MHF binding domain-containing protein</fullName>
    </recommendedName>
</protein>
<feature type="domain" description="Fanconi anemia group M protein MHF binding" evidence="2">
    <location>
        <begin position="1"/>
        <end position="30"/>
    </location>
</feature>
<name>A0A8D0GFM8_SPHPU</name>
<organism evidence="3 4">
    <name type="scientific">Sphenodon punctatus</name>
    <name type="common">Tuatara</name>
    <name type="synonym">Hatteria punctata</name>
    <dbReference type="NCBI Taxonomy" id="8508"/>
    <lineage>
        <taxon>Eukaryota</taxon>
        <taxon>Metazoa</taxon>
        <taxon>Chordata</taxon>
        <taxon>Craniata</taxon>
        <taxon>Vertebrata</taxon>
        <taxon>Euteleostomi</taxon>
        <taxon>Lepidosauria</taxon>
        <taxon>Sphenodontia</taxon>
        <taxon>Sphenodontidae</taxon>
        <taxon>Sphenodon</taxon>
    </lineage>
</organism>
<sequence length="217" mass="23851">MEMIERMRDEEEGDCSYVLEVQPYLHREDVNASNGWKSKSRLSSSNSRLAQKTLSSRKSVAPAARGWLCTSSMEEFDAESASLFKPTSFKKMKRPSAPNPSTPVLTNKFVCTDNNHLLDSSLAMAGPLAEHTSCKCLSEEKPGQGNELIDTSHLSASVVNHASRTIKELEPTTKDSSLLNRNKVDSGYGSFTEEKSPVSSSMFYCPASELDTFAHTG</sequence>
<evidence type="ECO:0000259" key="2">
    <source>
        <dbReference type="Pfam" id="PF16783"/>
    </source>
</evidence>
<reference evidence="3" key="1">
    <citation type="submission" date="2025-08" db="UniProtKB">
        <authorList>
            <consortium name="Ensembl"/>
        </authorList>
    </citation>
    <scope>IDENTIFICATION</scope>
</reference>
<dbReference type="InterPro" id="IPR031879">
    <property type="entry name" value="FANCM-MHF-bd"/>
</dbReference>